<dbReference type="EMBL" id="JBITYG010000003">
    <property type="protein sequence ID" value="MFI9101138.1"/>
    <property type="molecule type" value="Genomic_DNA"/>
</dbReference>
<dbReference type="PANTHER" id="PTHR42305:SF1">
    <property type="entry name" value="MEMBRANE PROTEIN RV1733C-RELATED"/>
    <property type="match status" value="1"/>
</dbReference>
<evidence type="ECO:0008006" key="4">
    <source>
        <dbReference type="Google" id="ProtNLM"/>
    </source>
</evidence>
<feature type="transmembrane region" description="Helical" evidence="1">
    <location>
        <begin position="148"/>
        <end position="170"/>
    </location>
</feature>
<comment type="caution">
    <text evidence="2">The sequence shown here is derived from an EMBL/GenBank/DDBJ whole genome shotgun (WGS) entry which is preliminary data.</text>
</comment>
<protein>
    <recommendedName>
        <fullName evidence="4">Integral membrane protein</fullName>
    </recommendedName>
</protein>
<keyword evidence="1" id="KW-0472">Membrane</keyword>
<evidence type="ECO:0000313" key="3">
    <source>
        <dbReference type="Proteomes" id="UP001614394"/>
    </source>
</evidence>
<dbReference type="PANTHER" id="PTHR42305">
    <property type="entry name" value="MEMBRANE PROTEIN RV1733C-RELATED"/>
    <property type="match status" value="1"/>
</dbReference>
<gene>
    <name evidence="2" type="ORF">ACIGXA_11500</name>
</gene>
<name>A0ABW8C3Y7_9ACTN</name>
<accession>A0ABW8C3Y7</accession>
<dbReference type="Proteomes" id="UP001614394">
    <property type="component" value="Unassembled WGS sequence"/>
</dbReference>
<organism evidence="2 3">
    <name type="scientific">Streptomyces fildesensis</name>
    <dbReference type="NCBI Taxonomy" id="375757"/>
    <lineage>
        <taxon>Bacteria</taxon>
        <taxon>Bacillati</taxon>
        <taxon>Actinomycetota</taxon>
        <taxon>Actinomycetes</taxon>
        <taxon>Kitasatosporales</taxon>
        <taxon>Streptomycetaceae</taxon>
        <taxon>Streptomyces</taxon>
    </lineage>
</organism>
<evidence type="ECO:0000313" key="2">
    <source>
        <dbReference type="EMBL" id="MFI9101138.1"/>
    </source>
</evidence>
<dbReference type="InterPro" id="IPR039708">
    <property type="entry name" value="MT1774/Rv1733c-like"/>
</dbReference>
<evidence type="ECO:0000256" key="1">
    <source>
        <dbReference type="SAM" id="Phobius"/>
    </source>
</evidence>
<keyword evidence="1" id="KW-0812">Transmembrane</keyword>
<reference evidence="2 3" key="1">
    <citation type="submission" date="2024-10" db="EMBL/GenBank/DDBJ databases">
        <title>The Natural Products Discovery Center: Release of the First 8490 Sequenced Strains for Exploring Actinobacteria Biosynthetic Diversity.</title>
        <authorList>
            <person name="Kalkreuter E."/>
            <person name="Kautsar S.A."/>
            <person name="Yang D."/>
            <person name="Bader C.D."/>
            <person name="Teijaro C.N."/>
            <person name="Fluegel L."/>
            <person name="Davis C.M."/>
            <person name="Simpson J.R."/>
            <person name="Lauterbach L."/>
            <person name="Steele A.D."/>
            <person name="Gui C."/>
            <person name="Meng S."/>
            <person name="Li G."/>
            <person name="Viehrig K."/>
            <person name="Ye F."/>
            <person name="Su P."/>
            <person name="Kiefer A.F."/>
            <person name="Nichols A."/>
            <person name="Cepeda A.J."/>
            <person name="Yan W."/>
            <person name="Fan B."/>
            <person name="Jiang Y."/>
            <person name="Adhikari A."/>
            <person name="Zheng C.-J."/>
            <person name="Schuster L."/>
            <person name="Cowan T.M."/>
            <person name="Smanski M.J."/>
            <person name="Chevrette M.G."/>
            <person name="De Carvalho L.P.S."/>
            <person name="Shen B."/>
        </authorList>
    </citation>
    <scope>NUCLEOTIDE SEQUENCE [LARGE SCALE GENOMIC DNA]</scope>
    <source>
        <strain evidence="2 3">NPDC053399</strain>
    </source>
</reference>
<keyword evidence="1" id="KW-1133">Transmembrane helix</keyword>
<proteinExistence type="predicted"/>
<dbReference type="RefSeq" id="WP_399647281.1">
    <property type="nucleotide sequence ID" value="NZ_JBITYG010000003.1"/>
</dbReference>
<keyword evidence="3" id="KW-1185">Reference proteome</keyword>
<feature type="transmembrane region" description="Helical" evidence="1">
    <location>
        <begin position="21"/>
        <end position="44"/>
    </location>
</feature>
<sequence>MGSKVRWWRWRRNPLRRASDLAEAWIGLVTVVLVLCAVPAAGWFTGQAANRALQRTVRHQLAERALVPAALVTAAPRSAAGTDAEAGRPRQTRRPAVLTWTAPDGSARSGTVRVENQEQVDGRLHIWTDRGGRPVDPPLDRATARAHAALAGLGGAALAGALLLGIRQLLLWRLMRRRLLEWEREWTRAGQDWGRAGAGG</sequence>